<name>A0A2V4MZC9_9ACTN</name>
<evidence type="ECO:0000313" key="6">
    <source>
        <dbReference type="EMBL" id="PYC76789.1"/>
    </source>
</evidence>
<evidence type="ECO:0000313" key="7">
    <source>
        <dbReference type="Proteomes" id="UP000248039"/>
    </source>
</evidence>
<dbReference type="InterPro" id="IPR009057">
    <property type="entry name" value="Homeodomain-like_sf"/>
</dbReference>
<protein>
    <submittedName>
        <fullName evidence="6">TetR family transcriptional regulator</fullName>
    </submittedName>
</protein>
<keyword evidence="3" id="KW-0804">Transcription</keyword>
<dbReference type="InterPro" id="IPR036271">
    <property type="entry name" value="Tet_transcr_reg_TetR-rel_C_sf"/>
</dbReference>
<dbReference type="SUPFAM" id="SSF46689">
    <property type="entry name" value="Homeodomain-like"/>
    <property type="match status" value="1"/>
</dbReference>
<dbReference type="EMBL" id="PYBW01000081">
    <property type="protein sequence ID" value="PYC76789.1"/>
    <property type="molecule type" value="Genomic_DNA"/>
</dbReference>
<evidence type="ECO:0000256" key="4">
    <source>
        <dbReference type="PROSITE-ProRule" id="PRU00335"/>
    </source>
</evidence>
<dbReference type="PANTHER" id="PTHR30055:SF234">
    <property type="entry name" value="HTH-TYPE TRANSCRIPTIONAL REGULATOR BETI"/>
    <property type="match status" value="1"/>
</dbReference>
<keyword evidence="2 4" id="KW-0238">DNA-binding</keyword>
<dbReference type="SUPFAM" id="SSF48498">
    <property type="entry name" value="Tetracyclin repressor-like, C-terminal domain"/>
    <property type="match status" value="1"/>
</dbReference>
<proteinExistence type="predicted"/>
<dbReference type="AlphaFoldDB" id="A0A2V4MZC9"/>
<dbReference type="OrthoDB" id="9795011at2"/>
<accession>A0A2V4MZC9</accession>
<evidence type="ECO:0000259" key="5">
    <source>
        <dbReference type="PROSITE" id="PS50977"/>
    </source>
</evidence>
<dbReference type="InterPro" id="IPR049445">
    <property type="entry name" value="TetR_SbtR-like_C"/>
</dbReference>
<dbReference type="PANTHER" id="PTHR30055">
    <property type="entry name" value="HTH-TYPE TRANSCRIPTIONAL REGULATOR RUTR"/>
    <property type="match status" value="1"/>
</dbReference>
<evidence type="ECO:0000256" key="3">
    <source>
        <dbReference type="ARBA" id="ARBA00023163"/>
    </source>
</evidence>
<dbReference type="PRINTS" id="PR00455">
    <property type="entry name" value="HTHTETR"/>
</dbReference>
<dbReference type="PROSITE" id="PS50977">
    <property type="entry name" value="HTH_TETR_2"/>
    <property type="match status" value="1"/>
</dbReference>
<keyword evidence="1" id="KW-0805">Transcription regulation</keyword>
<sequence length="192" mass="20241">MVSTDQARPLRADAARNRARLLDAAEEVFTARGTGVRTEEVAKAAGVGVGTLFRHFPTKEALLQAVLVRRMERLGQEAERLRGELGPGEAFLAFFALVVDASPSKNEFADALAAAGVDVREATQEAGKVVLQAVAELLADAQRAGRVRPDLGVPEVTALMVGASRALEHLDPQDGPARRRAVEVVLAGLGAG</sequence>
<dbReference type="Pfam" id="PF21597">
    <property type="entry name" value="TetR_C_43"/>
    <property type="match status" value="1"/>
</dbReference>
<feature type="DNA-binding region" description="H-T-H motif" evidence="4">
    <location>
        <begin position="37"/>
        <end position="56"/>
    </location>
</feature>
<feature type="domain" description="HTH tetR-type" evidence="5">
    <location>
        <begin position="15"/>
        <end position="74"/>
    </location>
</feature>
<dbReference type="Gene3D" id="1.10.357.10">
    <property type="entry name" value="Tetracycline Repressor, domain 2"/>
    <property type="match status" value="1"/>
</dbReference>
<comment type="caution">
    <text evidence="6">The sequence shown here is derived from an EMBL/GenBank/DDBJ whole genome shotgun (WGS) entry which is preliminary data.</text>
</comment>
<dbReference type="GO" id="GO:0000976">
    <property type="term" value="F:transcription cis-regulatory region binding"/>
    <property type="evidence" value="ECO:0007669"/>
    <property type="project" value="TreeGrafter"/>
</dbReference>
<organism evidence="6 7">
    <name type="scientific">Streptomyces tateyamensis</name>
    <dbReference type="NCBI Taxonomy" id="565073"/>
    <lineage>
        <taxon>Bacteria</taxon>
        <taxon>Bacillati</taxon>
        <taxon>Actinomycetota</taxon>
        <taxon>Actinomycetes</taxon>
        <taxon>Kitasatosporales</taxon>
        <taxon>Streptomycetaceae</taxon>
        <taxon>Streptomyces</taxon>
    </lineage>
</organism>
<reference evidence="6 7" key="1">
    <citation type="submission" date="2018-03" db="EMBL/GenBank/DDBJ databases">
        <title>Bioinformatic expansion and discovery of thiopeptide antibiotics.</title>
        <authorList>
            <person name="Schwalen C.J."/>
            <person name="Hudson G.A."/>
            <person name="Mitchell D.A."/>
        </authorList>
    </citation>
    <scope>NUCLEOTIDE SEQUENCE [LARGE SCALE GENOMIC DNA]</scope>
    <source>
        <strain evidence="6 7">ATCC 21389</strain>
    </source>
</reference>
<evidence type="ECO:0000256" key="1">
    <source>
        <dbReference type="ARBA" id="ARBA00023015"/>
    </source>
</evidence>
<evidence type="ECO:0000256" key="2">
    <source>
        <dbReference type="ARBA" id="ARBA00023125"/>
    </source>
</evidence>
<dbReference type="InterPro" id="IPR050109">
    <property type="entry name" value="HTH-type_TetR-like_transc_reg"/>
</dbReference>
<gene>
    <name evidence="6" type="ORF">C7C46_21650</name>
</gene>
<dbReference type="Pfam" id="PF00440">
    <property type="entry name" value="TetR_N"/>
    <property type="match status" value="1"/>
</dbReference>
<dbReference type="InterPro" id="IPR001647">
    <property type="entry name" value="HTH_TetR"/>
</dbReference>
<keyword evidence="7" id="KW-1185">Reference proteome</keyword>
<dbReference type="Proteomes" id="UP000248039">
    <property type="component" value="Unassembled WGS sequence"/>
</dbReference>
<dbReference type="GO" id="GO:0003700">
    <property type="term" value="F:DNA-binding transcription factor activity"/>
    <property type="evidence" value="ECO:0007669"/>
    <property type="project" value="TreeGrafter"/>
</dbReference>